<dbReference type="AlphaFoldDB" id="A0A9P6KD76"/>
<dbReference type="OrthoDB" id="2393824at2759"/>
<feature type="non-terminal residue" evidence="1">
    <location>
        <position position="58"/>
    </location>
</feature>
<keyword evidence="2" id="KW-1185">Reference proteome</keyword>
<evidence type="ECO:0000313" key="1">
    <source>
        <dbReference type="EMBL" id="KAF9580568.1"/>
    </source>
</evidence>
<comment type="caution">
    <text evidence="1">The sequence shown here is derived from an EMBL/GenBank/DDBJ whole genome shotgun (WGS) entry which is preliminary data.</text>
</comment>
<evidence type="ECO:0000313" key="2">
    <source>
        <dbReference type="Proteomes" id="UP000780801"/>
    </source>
</evidence>
<proteinExistence type="predicted"/>
<reference evidence="1" key="1">
    <citation type="journal article" date="2020" name="Fungal Divers.">
        <title>Resolving the Mortierellaceae phylogeny through synthesis of multi-gene phylogenetics and phylogenomics.</title>
        <authorList>
            <person name="Vandepol N."/>
            <person name="Liber J."/>
            <person name="Desiro A."/>
            <person name="Na H."/>
            <person name="Kennedy M."/>
            <person name="Barry K."/>
            <person name="Grigoriev I.V."/>
            <person name="Miller A.N."/>
            <person name="O'Donnell K."/>
            <person name="Stajich J.E."/>
            <person name="Bonito G."/>
        </authorList>
    </citation>
    <scope>NUCLEOTIDE SEQUENCE</scope>
    <source>
        <strain evidence="1">KOD1015</strain>
    </source>
</reference>
<sequence>MMTLHNTVRKRLKDLQDSSTVVDFEANSHFVRKITLLLFLSRLLVFKYCLSVPESTKT</sequence>
<name>A0A9P6KD76_9FUNG</name>
<gene>
    <name evidence="1" type="ORF">BGW38_002720</name>
</gene>
<dbReference type="EMBL" id="JAABOA010001978">
    <property type="protein sequence ID" value="KAF9580568.1"/>
    <property type="molecule type" value="Genomic_DNA"/>
</dbReference>
<dbReference type="Proteomes" id="UP000780801">
    <property type="component" value="Unassembled WGS sequence"/>
</dbReference>
<accession>A0A9P6KD76</accession>
<protein>
    <submittedName>
        <fullName evidence="1">Uncharacterized protein</fullName>
    </submittedName>
</protein>
<organism evidence="1 2">
    <name type="scientific">Lunasporangiospora selenospora</name>
    <dbReference type="NCBI Taxonomy" id="979761"/>
    <lineage>
        <taxon>Eukaryota</taxon>
        <taxon>Fungi</taxon>
        <taxon>Fungi incertae sedis</taxon>
        <taxon>Mucoromycota</taxon>
        <taxon>Mortierellomycotina</taxon>
        <taxon>Mortierellomycetes</taxon>
        <taxon>Mortierellales</taxon>
        <taxon>Mortierellaceae</taxon>
        <taxon>Lunasporangiospora</taxon>
    </lineage>
</organism>